<evidence type="ECO:0000256" key="2">
    <source>
        <dbReference type="SAM" id="SignalP"/>
    </source>
</evidence>
<reference evidence="3" key="1">
    <citation type="journal article" date="2013" name="Genetics">
        <title>The draft genome and transcriptome of Panagrellus redivivus are shaped by the harsh demands of a free-living lifestyle.</title>
        <authorList>
            <person name="Srinivasan J."/>
            <person name="Dillman A.R."/>
            <person name="Macchietto M.G."/>
            <person name="Heikkinen L."/>
            <person name="Lakso M."/>
            <person name="Fracchia K.M."/>
            <person name="Antoshechkin I."/>
            <person name="Mortazavi A."/>
            <person name="Wong G."/>
            <person name="Sternberg P.W."/>
        </authorList>
    </citation>
    <scope>NUCLEOTIDE SEQUENCE [LARGE SCALE GENOMIC DNA]</scope>
    <source>
        <strain evidence="3">MT8872</strain>
    </source>
</reference>
<feature type="compositionally biased region" description="Basic and acidic residues" evidence="1">
    <location>
        <begin position="92"/>
        <end position="108"/>
    </location>
</feature>
<sequence length="178" mass="18897">MNKILLALAVVAAVCVVTMADASNPNDAPQQNPLKTKDTTILEGGKDNIPGGGKDNNLEGGKDNIPGGGKDNNPEGGKDNNPEGGKGTNQGDVKDKNTKVPTDGKDTNQGDGKYAKIPKTLANKIRKLQPSPFLKPQPQNLPPQLSYPLLHLLLLAPIMSLPSNISYFKHLNMIQSTL</sequence>
<proteinExistence type="predicted"/>
<dbReference type="WBParaSite" id="Pan_g3544.t2">
    <property type="protein sequence ID" value="Pan_g3544.t2"/>
    <property type="gene ID" value="Pan_g3544"/>
</dbReference>
<organism evidence="3 4">
    <name type="scientific">Panagrellus redivivus</name>
    <name type="common">Microworm</name>
    <dbReference type="NCBI Taxonomy" id="6233"/>
    <lineage>
        <taxon>Eukaryota</taxon>
        <taxon>Metazoa</taxon>
        <taxon>Ecdysozoa</taxon>
        <taxon>Nematoda</taxon>
        <taxon>Chromadorea</taxon>
        <taxon>Rhabditida</taxon>
        <taxon>Tylenchina</taxon>
        <taxon>Panagrolaimomorpha</taxon>
        <taxon>Panagrolaimoidea</taxon>
        <taxon>Panagrolaimidae</taxon>
        <taxon>Panagrellus</taxon>
    </lineage>
</organism>
<feature type="compositionally biased region" description="Basic and acidic residues" evidence="1">
    <location>
        <begin position="72"/>
        <end position="81"/>
    </location>
</feature>
<evidence type="ECO:0000256" key="1">
    <source>
        <dbReference type="SAM" id="MobiDB-lite"/>
    </source>
</evidence>
<reference evidence="4" key="2">
    <citation type="submission" date="2020-10" db="UniProtKB">
        <authorList>
            <consortium name="WormBaseParasite"/>
        </authorList>
    </citation>
    <scope>IDENTIFICATION</scope>
</reference>
<dbReference type="AlphaFoldDB" id="A0A7E4VWB0"/>
<accession>A0A7E4VWB0</accession>
<protein>
    <submittedName>
        <fullName evidence="4">Secreted protein</fullName>
    </submittedName>
</protein>
<feature type="compositionally biased region" description="Polar residues" evidence="1">
    <location>
        <begin position="22"/>
        <end position="34"/>
    </location>
</feature>
<evidence type="ECO:0000313" key="4">
    <source>
        <dbReference type="WBParaSite" id="Pan_g3544.t2"/>
    </source>
</evidence>
<feature type="region of interest" description="Disordered" evidence="1">
    <location>
        <begin position="22"/>
        <end position="114"/>
    </location>
</feature>
<feature type="chain" id="PRO_5028915900" evidence="2">
    <location>
        <begin position="23"/>
        <end position="178"/>
    </location>
</feature>
<keyword evidence="3" id="KW-1185">Reference proteome</keyword>
<dbReference type="Proteomes" id="UP000492821">
    <property type="component" value="Unassembled WGS sequence"/>
</dbReference>
<evidence type="ECO:0000313" key="3">
    <source>
        <dbReference type="Proteomes" id="UP000492821"/>
    </source>
</evidence>
<name>A0A7E4VWB0_PANRE</name>
<feature type="signal peptide" evidence="2">
    <location>
        <begin position="1"/>
        <end position="22"/>
    </location>
</feature>
<feature type="compositionally biased region" description="Basic and acidic residues" evidence="1">
    <location>
        <begin position="35"/>
        <end position="46"/>
    </location>
</feature>
<keyword evidence="2" id="KW-0732">Signal</keyword>